<dbReference type="GO" id="GO:0071555">
    <property type="term" value="P:cell wall organization"/>
    <property type="evidence" value="ECO:0007669"/>
    <property type="project" value="TreeGrafter"/>
</dbReference>
<protein>
    <recommendedName>
        <fullName evidence="4">serine-type D-Ala-D-Ala carboxypeptidase</fullName>
        <ecNumber evidence="4">3.4.16.4</ecNumber>
    </recommendedName>
</protein>
<evidence type="ECO:0000256" key="7">
    <source>
        <dbReference type="SAM" id="MobiDB-lite"/>
    </source>
</evidence>
<organism evidence="10 11">
    <name type="scientific">Bacillus aquiflavi</name>
    <dbReference type="NCBI Taxonomy" id="2672567"/>
    <lineage>
        <taxon>Bacteria</taxon>
        <taxon>Bacillati</taxon>
        <taxon>Bacillota</taxon>
        <taxon>Bacilli</taxon>
        <taxon>Bacillales</taxon>
        <taxon>Bacillaceae</taxon>
        <taxon>Bacillus</taxon>
    </lineage>
</organism>
<dbReference type="UniPathway" id="UPA00219"/>
<dbReference type="Pfam" id="PF00905">
    <property type="entry name" value="Transpeptidase"/>
    <property type="match status" value="1"/>
</dbReference>
<feature type="domain" description="PASTA" evidence="8">
    <location>
        <begin position="595"/>
        <end position="655"/>
    </location>
</feature>
<comment type="similarity">
    <text evidence="3">Belongs to the transpeptidase family.</text>
</comment>
<dbReference type="Proteomes" id="UP000472971">
    <property type="component" value="Unassembled WGS sequence"/>
</dbReference>
<evidence type="ECO:0000256" key="4">
    <source>
        <dbReference type="ARBA" id="ARBA00012448"/>
    </source>
</evidence>
<dbReference type="InterPro" id="IPR036138">
    <property type="entry name" value="PBP_dimer_sf"/>
</dbReference>
<dbReference type="GO" id="GO:0009252">
    <property type="term" value="P:peptidoglycan biosynthetic process"/>
    <property type="evidence" value="ECO:0007669"/>
    <property type="project" value="UniProtKB-UniPathway"/>
</dbReference>
<feature type="region of interest" description="Disordered" evidence="7">
    <location>
        <begin position="711"/>
        <end position="765"/>
    </location>
</feature>
<keyword evidence="5" id="KW-0472">Membrane</keyword>
<dbReference type="Gene3D" id="2.20.70.70">
    <property type="match status" value="1"/>
</dbReference>
<keyword evidence="11" id="KW-1185">Reference proteome</keyword>
<dbReference type="Gene3D" id="3.30.450.330">
    <property type="match status" value="1"/>
</dbReference>
<evidence type="ECO:0000313" key="9">
    <source>
        <dbReference type="EMBL" id="MBA4537616.1"/>
    </source>
</evidence>
<evidence type="ECO:0000256" key="2">
    <source>
        <dbReference type="ARBA" id="ARBA00004752"/>
    </source>
</evidence>
<dbReference type="InterPro" id="IPR005543">
    <property type="entry name" value="PASTA_dom"/>
</dbReference>
<dbReference type="SUPFAM" id="SSF54184">
    <property type="entry name" value="Penicillin-binding protein 2x (pbp-2x), c-terminal domain"/>
    <property type="match status" value="2"/>
</dbReference>
<dbReference type="SUPFAM" id="SSF56519">
    <property type="entry name" value="Penicillin binding protein dimerisation domain"/>
    <property type="match status" value="1"/>
</dbReference>
<evidence type="ECO:0000313" key="10">
    <source>
        <dbReference type="EMBL" id="NEY81873.1"/>
    </source>
</evidence>
<dbReference type="RefSeq" id="WP_163242265.1">
    <property type="nucleotide sequence ID" value="NZ_JAAIWN010000022.1"/>
</dbReference>
<comment type="subcellular location">
    <subcellularLocation>
        <location evidence="1">Membrane</location>
    </subcellularLocation>
</comment>
<gene>
    <name evidence="10" type="ORF">G4D64_10245</name>
    <name evidence="9" type="ORF">H1Z61_10850</name>
</gene>
<accession>A0A6B3W1L7</accession>
<dbReference type="EC" id="3.4.16.4" evidence="4"/>
<dbReference type="Pfam" id="PF03793">
    <property type="entry name" value="PASTA"/>
    <property type="match status" value="2"/>
</dbReference>
<dbReference type="PANTHER" id="PTHR30627">
    <property type="entry name" value="PEPTIDOGLYCAN D,D-TRANSPEPTIDASE"/>
    <property type="match status" value="1"/>
</dbReference>
<dbReference type="Gene3D" id="3.30.70.2110">
    <property type="match status" value="1"/>
</dbReference>
<dbReference type="InterPro" id="IPR001460">
    <property type="entry name" value="PCN-bd_Tpept"/>
</dbReference>
<dbReference type="EMBL" id="JACEIO010000024">
    <property type="protein sequence ID" value="MBA4537616.1"/>
    <property type="molecule type" value="Genomic_DNA"/>
</dbReference>
<reference evidence="10 11" key="1">
    <citation type="submission" date="2020-02" db="EMBL/GenBank/DDBJ databases">
        <title>Bacillus aquiflavi sp. nov., isolated from yellow water of strong flavor Chinese baijiu in Yibin region of China.</title>
        <authorList>
            <person name="Xie J."/>
        </authorList>
    </citation>
    <scope>NUCLEOTIDE SEQUENCE [LARGE SCALE GENOMIC DNA]</scope>
    <source>
        <strain evidence="10 11">3H-10</strain>
    </source>
</reference>
<dbReference type="Proteomes" id="UP000570010">
    <property type="component" value="Unassembled WGS sequence"/>
</dbReference>
<dbReference type="InterPro" id="IPR050515">
    <property type="entry name" value="Beta-lactam/transpept"/>
</dbReference>
<evidence type="ECO:0000259" key="8">
    <source>
        <dbReference type="PROSITE" id="PS51178"/>
    </source>
</evidence>
<dbReference type="SUPFAM" id="SSF56601">
    <property type="entry name" value="beta-lactamase/transpeptidase-like"/>
    <property type="match status" value="1"/>
</dbReference>
<dbReference type="SMART" id="SM00740">
    <property type="entry name" value="PASTA"/>
    <property type="match status" value="2"/>
</dbReference>
<comment type="pathway">
    <text evidence="2">Cell wall biogenesis; peptidoglycan biosynthesis.</text>
</comment>
<evidence type="ECO:0000313" key="12">
    <source>
        <dbReference type="Proteomes" id="UP000570010"/>
    </source>
</evidence>
<dbReference type="CDD" id="cd06576">
    <property type="entry name" value="PASTA_Pbp2x-like_1"/>
    <property type="match status" value="1"/>
</dbReference>
<feature type="domain" description="PASTA" evidence="8">
    <location>
        <begin position="656"/>
        <end position="712"/>
    </location>
</feature>
<evidence type="ECO:0000256" key="1">
    <source>
        <dbReference type="ARBA" id="ARBA00004370"/>
    </source>
</evidence>
<evidence type="ECO:0000256" key="5">
    <source>
        <dbReference type="ARBA" id="ARBA00023136"/>
    </source>
</evidence>
<proteinExistence type="inferred from homology"/>
<evidence type="ECO:0000313" key="11">
    <source>
        <dbReference type="Proteomes" id="UP000472971"/>
    </source>
</evidence>
<feature type="compositionally biased region" description="Basic and acidic residues" evidence="7">
    <location>
        <begin position="724"/>
        <end position="741"/>
    </location>
</feature>
<dbReference type="Gene3D" id="3.40.710.10">
    <property type="entry name" value="DD-peptidase/beta-lactamase superfamily"/>
    <property type="match status" value="1"/>
</dbReference>
<evidence type="ECO:0000256" key="6">
    <source>
        <dbReference type="ARBA" id="ARBA00034000"/>
    </source>
</evidence>
<name>A0A6B3W1L7_9BACI</name>
<dbReference type="Pfam" id="PF03717">
    <property type="entry name" value="PBP_dimer"/>
    <property type="match status" value="1"/>
</dbReference>
<evidence type="ECO:0000256" key="3">
    <source>
        <dbReference type="ARBA" id="ARBA00007171"/>
    </source>
</evidence>
<dbReference type="InterPro" id="IPR005311">
    <property type="entry name" value="PBP_dimer"/>
</dbReference>
<dbReference type="GO" id="GO:0008658">
    <property type="term" value="F:penicillin binding"/>
    <property type="evidence" value="ECO:0007669"/>
    <property type="project" value="InterPro"/>
</dbReference>
<dbReference type="FunFam" id="3.40.710.10:FF:000026">
    <property type="entry name" value="Penicillin-binding protein 1"/>
    <property type="match status" value="1"/>
</dbReference>
<dbReference type="GO" id="GO:0009002">
    <property type="term" value="F:serine-type D-Ala-D-Ala carboxypeptidase activity"/>
    <property type="evidence" value="ECO:0007669"/>
    <property type="project" value="UniProtKB-EC"/>
</dbReference>
<dbReference type="PROSITE" id="PS51178">
    <property type="entry name" value="PASTA"/>
    <property type="match status" value="2"/>
</dbReference>
<dbReference type="GO" id="GO:0005886">
    <property type="term" value="C:plasma membrane"/>
    <property type="evidence" value="ECO:0007669"/>
    <property type="project" value="TreeGrafter"/>
</dbReference>
<comment type="catalytic activity">
    <reaction evidence="6">
        <text>Preferential cleavage: (Ac)2-L-Lys-D-Ala-|-D-Ala. Also transpeptidation of peptidyl-alanyl moieties that are N-acyl substituents of D-alanine.</text>
        <dbReference type="EC" id="3.4.16.4"/>
    </reaction>
</comment>
<sequence>MKSKQPNMNLGAALLFVIFSLLFFVLLLRFLFIQVTGEAGGQVLAAKAEQKYKKERIIDASRGSIFDRKGEVIAEDIVGYKLVAILDESLTTNPKKPKHVVNPKTTAKALAKHIDMDEPDIYEILTKEKRYQVEFGRAGRDISNKTKQEIEKLKLPGITFVRDTKRFYPNGIFASHLIGYIEKKEDKNGKIKTAGKLGLENSLEGYLKETDGKISFESDLWGYLLPNGKEKITPPKHGSNVYLTIDKIIQTFLEDSMNKVAEEYKPKKIIGIVADAKTGEILAMGQRPTFHPNSREGIEDSWHNEAVENSYEPGSTMKVFTLAAAIEEGVFNPNETFKSGAYVVGRDRIHDHNRYGWGQISYLEGVQRSSNVAFAKIALEKLGEEAFYDYLLEFGFDRPTGIELPNEVGGKILFNVPIEVVTTSYGQGTAVTPIQQIQAMTAIANDGKMRKPQVLKKIVDPNSGKVMKEVKSEVVSTPISAETAKKVRDILETVVTSPKGTGTLYQIDGYQVAGKTGTAQIPGPDGRYLYGHNQYVYSFLGVAPKDDPKLIMYVAVQEPSHENGVNGAVPVAEVFNSVMKHSLQYLNIEPSEVKKATARSIPNLVDQPVEEAKSLLEESGYEAVVIGEGLTVAEQNPPSKTTLLEGQKVIIKTDGNMIMPDMIGWSLRDVMKVVKLAELKLKITGNGYVIKQNLSPGSFMNKGDEINVKLEEPSKTYGGETEGNDEKAKSKGNDKKAKSEGNDETPESEGNDKKTESENMTQEDS</sequence>
<dbReference type="EMBL" id="JAAIWN010000022">
    <property type="protein sequence ID" value="NEY81873.1"/>
    <property type="molecule type" value="Genomic_DNA"/>
</dbReference>
<dbReference type="Gene3D" id="3.90.1310.10">
    <property type="entry name" value="Penicillin-binding protein 2a (Domain 2)"/>
    <property type="match status" value="1"/>
</dbReference>
<dbReference type="InterPro" id="IPR012338">
    <property type="entry name" value="Beta-lactam/transpept-like"/>
</dbReference>
<dbReference type="PANTHER" id="PTHR30627:SF26">
    <property type="entry name" value="PENICILLIN-BINDING PROTEIN 2B"/>
    <property type="match status" value="1"/>
</dbReference>
<reference evidence="9 12" key="2">
    <citation type="submission" date="2020-07" db="EMBL/GenBank/DDBJ databases">
        <authorList>
            <person name="Feng H."/>
        </authorList>
    </citation>
    <scope>NUCLEOTIDE SEQUENCE [LARGE SCALE GENOMIC DNA]</scope>
    <source>
        <strain evidence="12">s-12</strain>
        <strain evidence="9">S-12</strain>
    </source>
</reference>
<dbReference type="AlphaFoldDB" id="A0A6B3W1L7"/>
<dbReference type="CDD" id="cd06575">
    <property type="entry name" value="PASTA_Pbp2x-like_2"/>
    <property type="match status" value="1"/>
</dbReference>
<comment type="caution">
    <text evidence="10">The sequence shown here is derived from an EMBL/GenBank/DDBJ whole genome shotgun (WGS) entry which is preliminary data.</text>
</comment>